<gene>
    <name evidence="1" type="ORF">COF81_03160</name>
</gene>
<dbReference type="EMBL" id="NUTL01000015">
    <property type="protein sequence ID" value="PHF04070.1"/>
    <property type="molecule type" value="Genomic_DNA"/>
</dbReference>
<evidence type="ECO:0000313" key="2">
    <source>
        <dbReference type="Proteomes" id="UP000221918"/>
    </source>
</evidence>
<organism evidence="1 2">
    <name type="scientific">Bacillus pseudomycoides</name>
    <dbReference type="NCBI Taxonomy" id="64104"/>
    <lineage>
        <taxon>Bacteria</taxon>
        <taxon>Bacillati</taxon>
        <taxon>Bacillota</taxon>
        <taxon>Bacilli</taxon>
        <taxon>Bacillales</taxon>
        <taxon>Bacillaceae</taxon>
        <taxon>Bacillus</taxon>
        <taxon>Bacillus cereus group</taxon>
    </lineage>
</organism>
<evidence type="ECO:0000313" key="1">
    <source>
        <dbReference type="EMBL" id="PHF04070.1"/>
    </source>
</evidence>
<protein>
    <submittedName>
        <fullName evidence="1">Uncharacterized protein</fullName>
    </submittedName>
</protein>
<reference evidence="1 2" key="1">
    <citation type="submission" date="2017-09" db="EMBL/GenBank/DDBJ databases">
        <title>Large-scale bioinformatics analysis of Bacillus genomes uncovers conserved roles of natural products in bacterial physiology.</title>
        <authorList>
            <consortium name="Agbiome Team Llc"/>
            <person name="Bleich R.M."/>
            <person name="Grubbs K.J."/>
            <person name="Santa Maria K.C."/>
            <person name="Allen S.E."/>
            <person name="Farag S."/>
            <person name="Shank E.A."/>
            <person name="Bowers A."/>
        </authorList>
    </citation>
    <scope>NUCLEOTIDE SEQUENCE [LARGE SCALE GENOMIC DNA]</scope>
    <source>
        <strain evidence="1 2">AFS037265</strain>
    </source>
</reference>
<dbReference type="Proteomes" id="UP000221918">
    <property type="component" value="Unassembled WGS sequence"/>
</dbReference>
<name>A0ABD6TER4_9BACI</name>
<accession>A0ABD6TER4</accession>
<comment type="caution">
    <text evidence="1">The sequence shown here is derived from an EMBL/GenBank/DDBJ whole genome shotgun (WGS) entry which is preliminary data.</text>
</comment>
<proteinExistence type="predicted"/>
<dbReference type="RefSeq" id="WP_098802772.1">
    <property type="nucleotide sequence ID" value="NZ_NUTL01000015.1"/>
</dbReference>
<dbReference type="AlphaFoldDB" id="A0ABD6TER4"/>
<sequence length="241" mass="27789">MVKKTRIEVKEPKTMKFEATDFGFLLSFDDVELFLPVRKPEAGMFLTAMRSPSYAGIENEYKGYKKNNKTFIEAHRDATEEYEAAKHNYETALKASLTSEGTVAEAEVKQQVMERCKVKLDTLERINKDNEKFVSQYSVQDVEESLNLARAIQQLSYLSRDSVVCNVIEELSKQITSRIKSFQYVLDRDTIDVRNLMQNIHGGNIWERNFRMTAGVYGTSEQAEKNVMANIERLKQKKEGK</sequence>